<accession>M7XJH5</accession>
<dbReference type="STRING" id="1239962.C943_02850"/>
<evidence type="ECO:0000256" key="1">
    <source>
        <dbReference type="SAM" id="Phobius"/>
    </source>
</evidence>
<organism evidence="2 3">
    <name type="scientific">Mariniradius saccharolyticus AK6</name>
    <dbReference type="NCBI Taxonomy" id="1239962"/>
    <lineage>
        <taxon>Bacteria</taxon>
        <taxon>Pseudomonadati</taxon>
        <taxon>Bacteroidota</taxon>
        <taxon>Cytophagia</taxon>
        <taxon>Cytophagales</taxon>
        <taxon>Cyclobacteriaceae</taxon>
        <taxon>Mariniradius</taxon>
    </lineage>
</organism>
<name>M7XJH5_9BACT</name>
<evidence type="ECO:0000313" key="2">
    <source>
        <dbReference type="EMBL" id="EMS34959.1"/>
    </source>
</evidence>
<reference evidence="2" key="1">
    <citation type="submission" date="2013-01" db="EMBL/GenBank/DDBJ databases">
        <title>Genome assembly of Mariniradius saccharolyticus AK6.</title>
        <authorList>
            <person name="Vaidya B."/>
            <person name="Khatri I."/>
            <person name="Tanuku N.R.S."/>
            <person name="Subramanian S."/>
            <person name="Pinnaka A."/>
        </authorList>
    </citation>
    <scope>NUCLEOTIDE SEQUENCE [LARGE SCALE GENOMIC DNA]</scope>
    <source>
        <strain evidence="2">AK6</strain>
    </source>
</reference>
<comment type="caution">
    <text evidence="2">The sequence shown here is derived from an EMBL/GenBank/DDBJ whole genome shotgun (WGS) entry which is preliminary data.</text>
</comment>
<protein>
    <submittedName>
        <fullName evidence="2">Uncharacterized protein</fullName>
    </submittedName>
</protein>
<evidence type="ECO:0000313" key="3">
    <source>
        <dbReference type="Proteomes" id="UP000010953"/>
    </source>
</evidence>
<feature type="transmembrane region" description="Helical" evidence="1">
    <location>
        <begin position="95"/>
        <end position="113"/>
    </location>
</feature>
<dbReference type="eggNOG" id="ENOG5033X8B">
    <property type="taxonomic scope" value="Bacteria"/>
</dbReference>
<proteinExistence type="predicted"/>
<feature type="transmembrane region" description="Helical" evidence="1">
    <location>
        <begin position="54"/>
        <end position="74"/>
    </location>
</feature>
<keyword evidence="1" id="KW-1133">Transmembrane helix</keyword>
<dbReference type="EMBL" id="AMZY02000003">
    <property type="protein sequence ID" value="EMS34959.1"/>
    <property type="molecule type" value="Genomic_DNA"/>
</dbReference>
<sequence>MEYPNLRKIYESMEQKVLLLIILPLPVFGFVYLYSQRRLFEINLPELSSWWESFLLGMLTILLLFQWYFIRTAIKDILNQDLSLEERMVAYGQKTLLRFWILFASAILSAAGLLLFDHAIFTVTFAITLVMLSIAKPSPHRVVRILKLKGEEKEAVMDLRRKG</sequence>
<feature type="transmembrane region" description="Helical" evidence="1">
    <location>
        <begin position="119"/>
        <end position="135"/>
    </location>
</feature>
<keyword evidence="3" id="KW-1185">Reference proteome</keyword>
<dbReference type="AlphaFoldDB" id="M7XJH5"/>
<dbReference type="InParanoid" id="M7XJH5"/>
<keyword evidence="1" id="KW-0472">Membrane</keyword>
<keyword evidence="1" id="KW-0812">Transmembrane</keyword>
<dbReference type="Proteomes" id="UP000010953">
    <property type="component" value="Unassembled WGS sequence"/>
</dbReference>
<feature type="transmembrane region" description="Helical" evidence="1">
    <location>
        <begin position="17"/>
        <end position="34"/>
    </location>
</feature>
<gene>
    <name evidence="2" type="ORF">C943_02850</name>
</gene>